<comment type="similarity">
    <text evidence="3">Belongs to the etk/wzc family.</text>
</comment>
<comment type="similarity">
    <text evidence="2">Belongs to the CpsD/CapB family.</text>
</comment>
<evidence type="ECO:0000256" key="1">
    <source>
        <dbReference type="ARBA" id="ARBA00004429"/>
    </source>
</evidence>
<organism evidence="20 21">
    <name type="scientific">Agaricicola taiwanensis</name>
    <dbReference type="NCBI Taxonomy" id="591372"/>
    <lineage>
        <taxon>Bacteria</taxon>
        <taxon>Pseudomonadati</taxon>
        <taxon>Pseudomonadota</taxon>
        <taxon>Alphaproteobacteria</taxon>
        <taxon>Rhodobacterales</taxon>
        <taxon>Paracoccaceae</taxon>
        <taxon>Agaricicola</taxon>
    </lineage>
</organism>
<evidence type="ECO:0000313" key="20">
    <source>
        <dbReference type="EMBL" id="GGE48820.1"/>
    </source>
</evidence>
<evidence type="ECO:0000256" key="6">
    <source>
        <dbReference type="ARBA" id="ARBA00022519"/>
    </source>
</evidence>
<evidence type="ECO:0000256" key="10">
    <source>
        <dbReference type="ARBA" id="ARBA00022777"/>
    </source>
</evidence>
<reference evidence="20" key="1">
    <citation type="journal article" date="2014" name="Int. J. Syst. Evol. Microbiol.">
        <title>Complete genome sequence of Corynebacterium casei LMG S-19264T (=DSM 44701T), isolated from a smear-ripened cheese.</title>
        <authorList>
            <consortium name="US DOE Joint Genome Institute (JGI-PGF)"/>
            <person name="Walter F."/>
            <person name="Albersmeier A."/>
            <person name="Kalinowski J."/>
            <person name="Ruckert C."/>
        </authorList>
    </citation>
    <scope>NUCLEOTIDE SEQUENCE</scope>
    <source>
        <strain evidence="20">CCM 7684</strain>
    </source>
</reference>
<name>A0A8J2YJV5_9RHOB</name>
<keyword evidence="11" id="KW-0067">ATP-binding</keyword>
<evidence type="ECO:0000256" key="3">
    <source>
        <dbReference type="ARBA" id="ARBA00008883"/>
    </source>
</evidence>
<evidence type="ECO:0000256" key="2">
    <source>
        <dbReference type="ARBA" id="ARBA00007316"/>
    </source>
</evidence>
<dbReference type="PANTHER" id="PTHR32309:SF13">
    <property type="entry name" value="FERRIC ENTEROBACTIN TRANSPORT PROTEIN FEPE"/>
    <property type="match status" value="1"/>
</dbReference>
<keyword evidence="10" id="KW-0418">Kinase</keyword>
<gene>
    <name evidence="20" type="ORF">GCM10007276_27480</name>
</gene>
<keyword evidence="6" id="KW-0997">Cell inner membrane</keyword>
<keyword evidence="5" id="KW-1003">Cell membrane</keyword>
<keyword evidence="12 16" id="KW-1133">Transmembrane helix</keyword>
<feature type="domain" description="AAA" evidence="18">
    <location>
        <begin position="554"/>
        <end position="718"/>
    </location>
</feature>
<dbReference type="GO" id="GO:0004713">
    <property type="term" value="F:protein tyrosine kinase activity"/>
    <property type="evidence" value="ECO:0007669"/>
    <property type="project" value="TreeGrafter"/>
</dbReference>
<dbReference type="InterPro" id="IPR032807">
    <property type="entry name" value="GNVR"/>
</dbReference>
<dbReference type="AlphaFoldDB" id="A0A8J2YJV5"/>
<dbReference type="EC" id="2.7.10.2" evidence="4"/>
<dbReference type="Gene3D" id="3.40.50.300">
    <property type="entry name" value="P-loop containing nucleotide triphosphate hydrolases"/>
    <property type="match status" value="1"/>
</dbReference>
<dbReference type="Pfam" id="PF13614">
    <property type="entry name" value="AAA_31"/>
    <property type="match status" value="1"/>
</dbReference>
<evidence type="ECO:0000256" key="8">
    <source>
        <dbReference type="ARBA" id="ARBA00022692"/>
    </source>
</evidence>
<dbReference type="CDD" id="cd05387">
    <property type="entry name" value="BY-kinase"/>
    <property type="match status" value="1"/>
</dbReference>
<accession>A0A8J2YJV5</accession>
<feature type="domain" description="Tyrosine-protein kinase G-rich" evidence="19">
    <location>
        <begin position="395"/>
        <end position="467"/>
    </location>
</feature>
<dbReference type="InterPro" id="IPR025669">
    <property type="entry name" value="AAA_dom"/>
</dbReference>
<evidence type="ECO:0000256" key="11">
    <source>
        <dbReference type="ARBA" id="ARBA00022840"/>
    </source>
</evidence>
<evidence type="ECO:0000259" key="18">
    <source>
        <dbReference type="Pfam" id="PF13614"/>
    </source>
</evidence>
<keyword evidence="14" id="KW-0829">Tyrosine-protein kinase</keyword>
<sequence>MLDVSRLKHPAAPDQGAQPGDKIIDLHAILGFVRREKFTIIGSIVFCLGLAIAYLVLAKPTYVASADVLIDTRRLELFRDESVFQPDQQLNTGAVESQITVMTSNEVLGQTVDALNLTEDPAFFEPSLTGQIKDLLGLTNDEPPTEEELRLAAIRKLRFNVAVRRIGLSYVISISFPSTDPVLAAKIANGIANAYIQDQLNTRSSATENAGDWLRERLEDLRRRSFEADTAVQEFRVANNLMDVGRGTATRRVSDQQVEELTTQLTTAQSKVAETQARVDQLDAVLKSNAEVVGIPETISNEIIIRLRQEYLDAARQEAELSARYGKNHISASNLRAKMENIQNVIRTELSRLAETARAEFAIAQAREAQTRRNLEVYIGTANQASKASIQLRELESTAEAYRALYNGFLTRYMQTAEQQSFRMTDARIISRAPTPTTKAAPKTSLVLAGGLILGLGLGGGISILRALLDRVIRTTHQVETITGTPCLGILPRYEKAATNSARADSAENPDQQITRAPTGVQALAVDEPASHFAETIRAIKVAVDLAGISRETKVIGVISSVPTEGKTTVSVNLAQIMGQSGKRALLIDGDLRNPSLTRELAPRATAGIIEVMRNEVQPTAAAWQAPNGTFDFLPAVPGRVTASTSDVLASPAMNAVLTAARKAYDYIVIDLAPVLSSVDARAAAMLMDAFVLVVEWGETQTEVLTETMNTSMIIQERLLGTVLNKADLKVMRSFEHVPDTYY</sequence>
<feature type="domain" description="Polysaccharide chain length determinant N-terminal" evidence="17">
    <location>
        <begin position="24"/>
        <end position="114"/>
    </location>
</feature>
<dbReference type="GO" id="GO:0005886">
    <property type="term" value="C:plasma membrane"/>
    <property type="evidence" value="ECO:0007669"/>
    <property type="project" value="UniProtKB-SubCell"/>
</dbReference>
<evidence type="ECO:0000259" key="19">
    <source>
        <dbReference type="Pfam" id="PF13807"/>
    </source>
</evidence>
<evidence type="ECO:0000256" key="14">
    <source>
        <dbReference type="ARBA" id="ARBA00023137"/>
    </source>
</evidence>
<feature type="transmembrane region" description="Helical" evidence="16">
    <location>
        <begin position="38"/>
        <end position="57"/>
    </location>
</feature>
<evidence type="ECO:0000256" key="7">
    <source>
        <dbReference type="ARBA" id="ARBA00022679"/>
    </source>
</evidence>
<keyword evidence="13 16" id="KW-0472">Membrane</keyword>
<evidence type="ECO:0000256" key="12">
    <source>
        <dbReference type="ARBA" id="ARBA00022989"/>
    </source>
</evidence>
<keyword evidence="21" id="KW-1185">Reference proteome</keyword>
<dbReference type="EMBL" id="BMCP01000003">
    <property type="protein sequence ID" value="GGE48820.1"/>
    <property type="molecule type" value="Genomic_DNA"/>
</dbReference>
<dbReference type="PANTHER" id="PTHR32309">
    <property type="entry name" value="TYROSINE-PROTEIN KINASE"/>
    <property type="match status" value="1"/>
</dbReference>
<comment type="caution">
    <text evidence="20">The sequence shown here is derived from an EMBL/GenBank/DDBJ whole genome shotgun (WGS) entry which is preliminary data.</text>
</comment>
<dbReference type="RefSeq" id="WP_188410378.1">
    <property type="nucleotide sequence ID" value="NZ_BMCP01000003.1"/>
</dbReference>
<evidence type="ECO:0000256" key="9">
    <source>
        <dbReference type="ARBA" id="ARBA00022741"/>
    </source>
</evidence>
<keyword evidence="7" id="KW-0808">Transferase</keyword>
<keyword evidence="9" id="KW-0547">Nucleotide-binding</keyword>
<dbReference type="Pfam" id="PF02706">
    <property type="entry name" value="Wzz"/>
    <property type="match status" value="1"/>
</dbReference>
<dbReference type="Pfam" id="PF13807">
    <property type="entry name" value="GNVR"/>
    <property type="match status" value="1"/>
</dbReference>
<proteinExistence type="inferred from homology"/>
<dbReference type="Proteomes" id="UP000602745">
    <property type="component" value="Unassembled WGS sequence"/>
</dbReference>
<evidence type="ECO:0000256" key="4">
    <source>
        <dbReference type="ARBA" id="ARBA00011903"/>
    </source>
</evidence>
<protein>
    <recommendedName>
        <fullName evidence="4">non-specific protein-tyrosine kinase</fullName>
        <ecNumber evidence="4">2.7.10.2</ecNumber>
    </recommendedName>
</protein>
<feature type="transmembrane region" description="Helical" evidence="16">
    <location>
        <begin position="446"/>
        <end position="469"/>
    </location>
</feature>
<keyword evidence="8 16" id="KW-0812">Transmembrane</keyword>
<comment type="catalytic activity">
    <reaction evidence="15">
        <text>L-tyrosyl-[protein] + ATP = O-phospho-L-tyrosyl-[protein] + ADP + H(+)</text>
        <dbReference type="Rhea" id="RHEA:10596"/>
        <dbReference type="Rhea" id="RHEA-COMP:10136"/>
        <dbReference type="Rhea" id="RHEA-COMP:20101"/>
        <dbReference type="ChEBI" id="CHEBI:15378"/>
        <dbReference type="ChEBI" id="CHEBI:30616"/>
        <dbReference type="ChEBI" id="CHEBI:46858"/>
        <dbReference type="ChEBI" id="CHEBI:61978"/>
        <dbReference type="ChEBI" id="CHEBI:456216"/>
        <dbReference type="EC" id="2.7.10.2"/>
    </reaction>
</comment>
<dbReference type="InterPro" id="IPR005702">
    <property type="entry name" value="Wzc-like_C"/>
</dbReference>
<evidence type="ECO:0000256" key="5">
    <source>
        <dbReference type="ARBA" id="ARBA00022475"/>
    </source>
</evidence>
<evidence type="ECO:0000313" key="21">
    <source>
        <dbReference type="Proteomes" id="UP000602745"/>
    </source>
</evidence>
<comment type="subcellular location">
    <subcellularLocation>
        <location evidence="1">Cell inner membrane</location>
        <topology evidence="1">Multi-pass membrane protein</topology>
    </subcellularLocation>
</comment>
<evidence type="ECO:0000259" key="17">
    <source>
        <dbReference type="Pfam" id="PF02706"/>
    </source>
</evidence>
<dbReference type="InterPro" id="IPR027417">
    <property type="entry name" value="P-loop_NTPase"/>
</dbReference>
<evidence type="ECO:0000256" key="15">
    <source>
        <dbReference type="ARBA" id="ARBA00051245"/>
    </source>
</evidence>
<dbReference type="SUPFAM" id="SSF52540">
    <property type="entry name" value="P-loop containing nucleoside triphosphate hydrolases"/>
    <property type="match status" value="1"/>
</dbReference>
<dbReference type="InterPro" id="IPR003856">
    <property type="entry name" value="LPS_length_determ_N"/>
</dbReference>
<evidence type="ECO:0000256" key="13">
    <source>
        <dbReference type="ARBA" id="ARBA00023136"/>
    </source>
</evidence>
<reference evidence="20" key="2">
    <citation type="submission" date="2020-09" db="EMBL/GenBank/DDBJ databases">
        <authorList>
            <person name="Sun Q."/>
            <person name="Sedlacek I."/>
        </authorList>
    </citation>
    <scope>NUCLEOTIDE SEQUENCE</scope>
    <source>
        <strain evidence="20">CCM 7684</strain>
    </source>
</reference>
<dbReference type="InterPro" id="IPR050445">
    <property type="entry name" value="Bact_polysacc_biosynth/exp"/>
</dbReference>
<evidence type="ECO:0000256" key="16">
    <source>
        <dbReference type="SAM" id="Phobius"/>
    </source>
</evidence>